<evidence type="ECO:0000259" key="3">
    <source>
        <dbReference type="Pfam" id="PF08541"/>
    </source>
</evidence>
<evidence type="ECO:0000313" key="4">
    <source>
        <dbReference type="EMBL" id="KKR93190.1"/>
    </source>
</evidence>
<gene>
    <name evidence="4" type="ORF">UU41_C0022G0012</name>
</gene>
<dbReference type="GO" id="GO:0044550">
    <property type="term" value="P:secondary metabolite biosynthetic process"/>
    <property type="evidence" value="ECO:0007669"/>
    <property type="project" value="TreeGrafter"/>
</dbReference>
<evidence type="ECO:0000256" key="1">
    <source>
        <dbReference type="ARBA" id="ARBA00022679"/>
    </source>
</evidence>
<accession>A0A0G0X944</accession>
<organism evidence="4 5">
    <name type="scientific">Candidatus Roizmanbacteria bacterium GW2011_GWA1_41_13</name>
    <dbReference type="NCBI Taxonomy" id="1618474"/>
    <lineage>
        <taxon>Bacteria</taxon>
        <taxon>Candidatus Roizmaniibacteriota</taxon>
    </lineage>
</organism>
<dbReference type="InterPro" id="IPR004656">
    <property type="entry name" value="HMG_CoA_Synthase"/>
</dbReference>
<dbReference type="AlphaFoldDB" id="A0A0G0X944"/>
<proteinExistence type="predicted"/>
<protein>
    <recommendedName>
        <fullName evidence="3">Beta-ketoacyl-[acyl-carrier-protein] synthase III C-terminal domain-containing protein</fullName>
    </recommendedName>
</protein>
<dbReference type="PANTHER" id="PTHR34069:SF2">
    <property type="entry name" value="BETA-KETOACYL-[ACYL-CARRIER-PROTEIN] SYNTHASE III"/>
    <property type="match status" value="1"/>
</dbReference>
<dbReference type="InterPro" id="IPR016039">
    <property type="entry name" value="Thiolase-like"/>
</dbReference>
<dbReference type="NCBIfam" id="TIGR00748">
    <property type="entry name" value="HMG_CoA_syn_Arc"/>
    <property type="match status" value="1"/>
</dbReference>
<evidence type="ECO:0000313" key="5">
    <source>
        <dbReference type="Proteomes" id="UP000034961"/>
    </source>
</evidence>
<dbReference type="CDD" id="cd00827">
    <property type="entry name" value="init_cond_enzymes"/>
    <property type="match status" value="1"/>
</dbReference>
<dbReference type="EMBL" id="LCAN01000022">
    <property type="protein sequence ID" value="KKR93190.1"/>
    <property type="molecule type" value="Genomic_DNA"/>
</dbReference>
<feature type="domain" description="Beta-ketoacyl-[acyl-carrier-protein] synthase III C-terminal" evidence="3">
    <location>
        <begin position="220"/>
        <end position="308"/>
    </location>
</feature>
<dbReference type="InterPro" id="IPR013747">
    <property type="entry name" value="ACP_syn_III_C"/>
</dbReference>
<dbReference type="NCBIfam" id="NF003274">
    <property type="entry name" value="PRK04262.1"/>
    <property type="match status" value="1"/>
</dbReference>
<evidence type="ECO:0000256" key="2">
    <source>
        <dbReference type="ARBA" id="ARBA00023315"/>
    </source>
</evidence>
<keyword evidence="2" id="KW-0012">Acyltransferase</keyword>
<dbReference type="Proteomes" id="UP000034961">
    <property type="component" value="Unassembled WGS sequence"/>
</dbReference>
<dbReference type="GO" id="GO:0004421">
    <property type="term" value="F:hydroxymethylglutaryl-CoA synthase activity"/>
    <property type="evidence" value="ECO:0007669"/>
    <property type="project" value="InterPro"/>
</dbReference>
<keyword evidence="1" id="KW-0808">Transferase</keyword>
<dbReference type="Gene3D" id="3.40.47.10">
    <property type="match status" value="1"/>
</dbReference>
<dbReference type="PANTHER" id="PTHR34069">
    <property type="entry name" value="3-OXOACYL-[ACYL-CARRIER-PROTEIN] SYNTHASE 3"/>
    <property type="match status" value="1"/>
</dbReference>
<sequence length="345" mass="37152">MIGISSYGAYVPRYRIKTEDIASVWKKEPEHVIGSLGVKEKSVAATDEDTVTLAYEASHTALDRVGLAPDQIGALFVGSESYPYAVNATATIVGELLGVGRNYFAADLEFACKAATTGLIAAVGLLSAKKINYGLTIGADCAQAKSHDILEYTAASGAGALIVSNKEDEVAVEIIDYLTYSSDTPDFWRRDGISYPSHGGRFTGEPAYFTHVMNAATQILSRNKLKPSDFDYCAFHMPNGKFPRTAARRLGFSKEQLAPSLIVDNMGNAYSATPLLGLIATLDVAQPRQTILFVSYGSGASSDAFILKTTNRLANIQKKSPSVADLIKNKTYISYVDYLKIRGAI</sequence>
<reference evidence="4 5" key="1">
    <citation type="journal article" date="2015" name="Nature">
        <title>rRNA introns, odd ribosomes, and small enigmatic genomes across a large radiation of phyla.</title>
        <authorList>
            <person name="Brown C.T."/>
            <person name="Hug L.A."/>
            <person name="Thomas B.C."/>
            <person name="Sharon I."/>
            <person name="Castelle C.J."/>
            <person name="Singh A."/>
            <person name="Wilkins M.J."/>
            <person name="Williams K.H."/>
            <person name="Banfield J.F."/>
        </authorList>
    </citation>
    <scope>NUCLEOTIDE SEQUENCE [LARGE SCALE GENOMIC DNA]</scope>
</reference>
<dbReference type="Pfam" id="PF08541">
    <property type="entry name" value="ACP_syn_III_C"/>
    <property type="match status" value="1"/>
</dbReference>
<comment type="caution">
    <text evidence="4">The sequence shown here is derived from an EMBL/GenBank/DDBJ whole genome shotgun (WGS) entry which is preliminary data.</text>
</comment>
<dbReference type="SUPFAM" id="SSF53901">
    <property type="entry name" value="Thiolase-like"/>
    <property type="match status" value="2"/>
</dbReference>
<name>A0A0G0X944_9BACT</name>
<dbReference type="PATRIC" id="fig|1618474.3.peg.734"/>